<feature type="compositionally biased region" description="Basic and acidic residues" evidence="1">
    <location>
        <begin position="739"/>
        <end position="760"/>
    </location>
</feature>
<evidence type="ECO:0000256" key="1">
    <source>
        <dbReference type="SAM" id="MobiDB-lite"/>
    </source>
</evidence>
<protein>
    <submittedName>
        <fullName evidence="2">Uncharacterized protein</fullName>
    </submittedName>
</protein>
<feature type="region of interest" description="Disordered" evidence="1">
    <location>
        <begin position="730"/>
        <end position="774"/>
    </location>
</feature>
<reference evidence="2 3" key="1">
    <citation type="submission" date="2014-11" db="EMBL/GenBank/DDBJ databases">
        <authorList>
            <person name="Zhu J."/>
            <person name="Qi W."/>
            <person name="Song R."/>
        </authorList>
    </citation>
    <scope>NUCLEOTIDE SEQUENCE [LARGE SCALE GENOMIC DNA]</scope>
</reference>
<dbReference type="EMBL" id="CDMY01000521">
    <property type="protein sequence ID" value="CEM20225.1"/>
    <property type="molecule type" value="Genomic_DNA"/>
</dbReference>
<sequence>MAHHPSPTPAAPPAAEEAVWIIPNDHTKLLAYLRGAITQLKAHIPGGPATDTDLIVEQMLQPDVLGVLASMRSMQLRGEINMQQTCRHFQDHIRGAVLAVRRERERHMGLQTMRDAPAATMINGAAPERPSSCPPPSLSSPSSASPSPQPSPQQQPSLSIPAIPPLPSAPPPAFVQYVSKLFQTSNSSASDTHGKSAAKQPSPTIDLTTPKMTDRGERAACGTGAGAGAGGGGGGPTSEASREPEQPHHPMPSAADKPSPPVPQPTPAPAANRSSSAPSTSTSVLWDSTAKMWWATWMDPDGNQHTRSFPTHSSAVSFLQWMEGRRPDDAKDWKDPVEPLPDFNGPVWRQLWEMGAAGRAEEYMRLLTWDGTSWTAPCPGPRPPEGDVAVVERRAVFRSDVLGFEGARNRAINWLRSLAVMMRKQNELLGVSSKKGTDKTDPCTPPEASSHSSLPSTPPVELRDSCGAVPSPPKPPDDSESEAALALIALSTSSWASEPSPSPSPSPPPGSSHHSEDDEHGGGSRSEPSCPLTAAHSHSQPETRFSRRRALGSATRSRRGDASSLMAPPPATAAEDDNDPLGRILSALPTADNLKTTLNLMKGKKKRRRADDAGRGSKKRASKERAPNGKLYVAPLPPPAGSGVNPHTSPHLHPHPWPMLGDGPAAPGDEQLAAKHSPRRKARKLTVYDPTRDTFLLISRGQVESEISCREEGGYQRAREVAQRQATIWQATDPAPIARMERERGGDTLDDKPLDDKPDKLLVPILKPPAPGGG</sequence>
<proteinExistence type="predicted"/>
<feature type="compositionally biased region" description="Gly residues" evidence="1">
    <location>
        <begin position="223"/>
        <end position="236"/>
    </location>
</feature>
<feature type="compositionally biased region" description="Low complexity" evidence="1">
    <location>
        <begin position="482"/>
        <end position="499"/>
    </location>
</feature>
<dbReference type="AlphaFoldDB" id="A0A0G4FY15"/>
<feature type="compositionally biased region" description="Pro residues" evidence="1">
    <location>
        <begin position="500"/>
        <end position="510"/>
    </location>
</feature>
<keyword evidence="3" id="KW-1185">Reference proteome</keyword>
<feature type="region of interest" description="Disordered" evidence="1">
    <location>
        <begin position="430"/>
        <end position="682"/>
    </location>
</feature>
<feature type="compositionally biased region" description="Pro residues" evidence="1">
    <location>
        <begin position="258"/>
        <end position="268"/>
    </location>
</feature>
<feature type="compositionally biased region" description="Polar residues" evidence="1">
    <location>
        <begin position="199"/>
        <end position="211"/>
    </location>
</feature>
<feature type="compositionally biased region" description="Basic and acidic residues" evidence="1">
    <location>
        <begin position="513"/>
        <end position="522"/>
    </location>
</feature>
<name>A0A0G4FY15_VITBC</name>
<accession>A0A0G4FY15</accession>
<dbReference type="Proteomes" id="UP000041254">
    <property type="component" value="Unassembled WGS sequence"/>
</dbReference>
<gene>
    <name evidence="2" type="ORF">Vbra_21789</name>
</gene>
<evidence type="ECO:0000313" key="2">
    <source>
        <dbReference type="EMBL" id="CEM20225.1"/>
    </source>
</evidence>
<feature type="region of interest" description="Disordered" evidence="1">
    <location>
        <begin position="186"/>
        <end position="283"/>
    </location>
</feature>
<feature type="compositionally biased region" description="Low complexity" evidence="1">
    <location>
        <begin position="269"/>
        <end position="283"/>
    </location>
</feature>
<feature type="region of interest" description="Disordered" evidence="1">
    <location>
        <begin position="123"/>
        <end position="167"/>
    </location>
</feature>
<evidence type="ECO:0000313" key="3">
    <source>
        <dbReference type="Proteomes" id="UP000041254"/>
    </source>
</evidence>
<organism evidence="2 3">
    <name type="scientific">Vitrella brassicaformis (strain CCMP3155)</name>
    <dbReference type="NCBI Taxonomy" id="1169540"/>
    <lineage>
        <taxon>Eukaryota</taxon>
        <taxon>Sar</taxon>
        <taxon>Alveolata</taxon>
        <taxon>Colpodellida</taxon>
        <taxon>Vitrellaceae</taxon>
        <taxon>Vitrella</taxon>
    </lineage>
</organism>
<dbReference type="VEuPathDB" id="CryptoDB:Vbra_21789"/>
<dbReference type="InParanoid" id="A0A0G4FY15"/>